<keyword evidence="3" id="KW-0294">Fucose metabolism</keyword>
<gene>
    <name evidence="7" type="ORF">Vafri_21570</name>
</gene>
<accession>A0A8J4FBG4</accession>
<dbReference type="SUPFAM" id="SSF53448">
    <property type="entry name" value="Nucleotide-diphospho-sugar transferases"/>
    <property type="match status" value="1"/>
</dbReference>
<dbReference type="Pfam" id="PF10250">
    <property type="entry name" value="O-FucT"/>
    <property type="match status" value="1"/>
</dbReference>
<evidence type="ECO:0000256" key="3">
    <source>
        <dbReference type="ARBA" id="ARBA00023253"/>
    </source>
</evidence>
<name>A0A8J4FBG4_9CHLO</name>
<evidence type="ECO:0000256" key="2">
    <source>
        <dbReference type="ARBA" id="ARBA00022679"/>
    </source>
</evidence>
<keyword evidence="2" id="KW-0808">Transferase</keyword>
<protein>
    <recommendedName>
        <fullName evidence="5">O-fucosyltransferase family protein</fullName>
    </recommendedName>
</protein>
<feature type="region of interest" description="Disordered" evidence="6">
    <location>
        <begin position="324"/>
        <end position="355"/>
    </location>
</feature>
<reference evidence="7" key="1">
    <citation type="journal article" date="2021" name="Proc. Natl. Acad. Sci. U.S.A.">
        <title>Three genomes in the algal genus Volvox reveal the fate of a haploid sex-determining region after a transition to homothallism.</title>
        <authorList>
            <person name="Yamamoto K."/>
            <person name="Hamaji T."/>
            <person name="Kawai-Toyooka H."/>
            <person name="Matsuzaki R."/>
            <person name="Takahashi F."/>
            <person name="Nishimura Y."/>
            <person name="Kawachi M."/>
            <person name="Noguchi H."/>
            <person name="Minakuchi Y."/>
            <person name="Umen J.G."/>
            <person name="Toyoda A."/>
            <person name="Nozaki H."/>
        </authorList>
    </citation>
    <scope>NUCLEOTIDE SEQUENCE</scope>
    <source>
        <strain evidence="7">NIES-3780</strain>
    </source>
</reference>
<proteinExistence type="inferred from homology"/>
<dbReference type="InterPro" id="IPR019378">
    <property type="entry name" value="GDP-Fuc_O-FucTrfase"/>
</dbReference>
<organism evidence="7 8">
    <name type="scientific">Volvox africanus</name>
    <dbReference type="NCBI Taxonomy" id="51714"/>
    <lineage>
        <taxon>Eukaryota</taxon>
        <taxon>Viridiplantae</taxon>
        <taxon>Chlorophyta</taxon>
        <taxon>core chlorophytes</taxon>
        <taxon>Chlorophyceae</taxon>
        <taxon>CS clade</taxon>
        <taxon>Chlamydomonadales</taxon>
        <taxon>Volvocaceae</taxon>
        <taxon>Volvox</taxon>
    </lineage>
</organism>
<dbReference type="GO" id="GO:0016740">
    <property type="term" value="F:transferase activity"/>
    <property type="evidence" value="ECO:0007669"/>
    <property type="project" value="UniProtKB-KW"/>
</dbReference>
<feature type="compositionally biased region" description="Basic and acidic residues" evidence="6">
    <location>
        <begin position="875"/>
        <end position="886"/>
    </location>
</feature>
<feature type="region of interest" description="Disordered" evidence="6">
    <location>
        <begin position="857"/>
        <end position="887"/>
    </location>
</feature>
<evidence type="ECO:0000256" key="6">
    <source>
        <dbReference type="SAM" id="MobiDB-lite"/>
    </source>
</evidence>
<feature type="region of interest" description="Disordered" evidence="6">
    <location>
        <begin position="757"/>
        <end position="815"/>
    </location>
</feature>
<keyword evidence="4" id="KW-0119">Carbohydrate metabolism</keyword>
<dbReference type="GO" id="GO:0006004">
    <property type="term" value="P:fucose metabolic process"/>
    <property type="evidence" value="ECO:0007669"/>
    <property type="project" value="UniProtKB-KW"/>
</dbReference>
<evidence type="ECO:0000256" key="5">
    <source>
        <dbReference type="ARBA" id="ARBA00030350"/>
    </source>
</evidence>
<dbReference type="InterPro" id="IPR029044">
    <property type="entry name" value="Nucleotide-diphossugar_trans"/>
</dbReference>
<dbReference type="Proteomes" id="UP000747399">
    <property type="component" value="Unassembled WGS sequence"/>
</dbReference>
<evidence type="ECO:0000313" key="7">
    <source>
        <dbReference type="EMBL" id="GIL68280.1"/>
    </source>
</evidence>
<feature type="region of interest" description="Disordered" evidence="6">
    <location>
        <begin position="197"/>
        <end position="222"/>
    </location>
</feature>
<dbReference type="Gene3D" id="3.90.550.10">
    <property type="entry name" value="Spore Coat Polysaccharide Biosynthesis Protein SpsA, Chain A"/>
    <property type="match status" value="1"/>
</dbReference>
<feature type="compositionally biased region" description="Basic and acidic residues" evidence="6">
    <location>
        <begin position="339"/>
        <end position="355"/>
    </location>
</feature>
<keyword evidence="8" id="KW-1185">Reference proteome</keyword>
<dbReference type="EMBL" id="BNCO01000113">
    <property type="protein sequence ID" value="GIL68280.1"/>
    <property type="molecule type" value="Genomic_DNA"/>
</dbReference>
<evidence type="ECO:0000256" key="1">
    <source>
        <dbReference type="ARBA" id="ARBA00007737"/>
    </source>
</evidence>
<comment type="caution">
    <text evidence="7">The sequence shown here is derived from an EMBL/GenBank/DDBJ whole genome shotgun (WGS) entry which is preliminary data.</text>
</comment>
<dbReference type="AlphaFoldDB" id="A0A8J4FBG4"/>
<evidence type="ECO:0000313" key="8">
    <source>
        <dbReference type="Proteomes" id="UP000747399"/>
    </source>
</evidence>
<evidence type="ECO:0000256" key="4">
    <source>
        <dbReference type="ARBA" id="ARBA00023277"/>
    </source>
</evidence>
<dbReference type="Gene3D" id="3.40.50.11350">
    <property type="match status" value="1"/>
</dbReference>
<comment type="similarity">
    <text evidence="1">Belongs to the glycosyltransferase GT106 family.</text>
</comment>
<dbReference type="CDD" id="cd11296">
    <property type="entry name" value="O-FucT_like"/>
    <property type="match status" value="1"/>
</dbReference>
<sequence length="919" mass="100700">MAEDAATATAAAAGAEAAGAHSSVQLQPRNRTLRFQVCNGFTNQRLSIMFAAMLAVRLDRTAVIPVLIDNGLQRTDNNIFASANNQIPFSDMYDQPYFIQAMAAAGLRVIAPEEAPPMTSYTEVSLVPYGWSATAPLAQQYGNELHVAVDCPFLKIMASELTAADWEFLWTVLDALRPNPQAAAVLDLAVARMAQRRPNSSREGAAGTEASSGSTEADAADGSSSFNFVHLRIENDWVAHCERWTSIRDGVVRDNCFNYTDEIGSRLALFGLPNSTTLYVGSYWDDVDESRRGKAFAQLEAAGYRVVTSADLFPTVLADAVGAGPGPGWNERTQTETQAHAREEAGGPDPRRARGGREYRAMLDYFLAMRAERFIGNSVSTFTALGLLERRRRGQWAAYYNGGNIPLVSLMPGLHRLPWVFTYNSWSPDYEYMLRGAVRSALATRSFTPYCIFQGNESSPIATWLRAQGVRLISHRPTWSEKLLEKARARVKDNVHRSHLFKTPDMLLATFQRVDLPVVPVLDQYTYVLYTDADVYFRKPIRLDDFGLPLPHSVSMSYELFEMFPYNAGVMVANLPVMRQNYAAFIDTMLANDNGLFYTNYGPADQGIINKFYEADLRSRMLSQVFNTKPYKPFDPNAFIVHFHGPKPHDLLSFITTGKCDFFSLCESAFLGGLCNYTEEYVQWIYDDLEVLRLRDACAWLGSSAVAQLFKKKWGLQEGQGTEGTPNAVSDATAAAEHLANRTGEVTQADAYKLEALSGKDRGNTAGSGAGTGTGAPSVSETATSVSPDQAAGAAVTSSDGGGGSQELQGQQQPLTIDAQRMSRMRRALMPLVARQEEAEAEGAARREAGVVTPDYAQHAREHQKAAGAGAEDNGGQRDGVHKDEEQVLMDFNNFKGIGADEEALEAAWQTLPASSAAR</sequence>
<feature type="compositionally biased region" description="Polar residues" evidence="6">
    <location>
        <begin position="777"/>
        <end position="788"/>
    </location>
</feature>